<evidence type="ECO:0000256" key="4">
    <source>
        <dbReference type="ARBA" id="ARBA00022679"/>
    </source>
</evidence>
<keyword evidence="4" id="KW-0808">Transferase</keyword>
<dbReference type="Pfam" id="PF00672">
    <property type="entry name" value="HAMP"/>
    <property type="match status" value="1"/>
</dbReference>
<feature type="transmembrane region" description="Helical" evidence="7">
    <location>
        <begin position="256"/>
        <end position="279"/>
    </location>
</feature>
<dbReference type="Pfam" id="PF02518">
    <property type="entry name" value="HATPase_c"/>
    <property type="match status" value="1"/>
</dbReference>
<evidence type="ECO:0000256" key="6">
    <source>
        <dbReference type="ARBA" id="ARBA00023136"/>
    </source>
</evidence>
<dbReference type="GO" id="GO:0005886">
    <property type="term" value="C:plasma membrane"/>
    <property type="evidence" value="ECO:0007669"/>
    <property type="project" value="UniProtKB-SubCell"/>
</dbReference>
<keyword evidence="3" id="KW-0597">Phosphoprotein</keyword>
<dbReference type="Pfam" id="PF06580">
    <property type="entry name" value="His_kinase"/>
    <property type="match status" value="1"/>
</dbReference>
<accession>A0A1X7LLZ7</accession>
<feature type="domain" description="HAMP" evidence="8">
    <location>
        <begin position="276"/>
        <end position="329"/>
    </location>
</feature>
<evidence type="ECO:0000256" key="5">
    <source>
        <dbReference type="ARBA" id="ARBA00022777"/>
    </source>
</evidence>
<dbReference type="CDD" id="cd06225">
    <property type="entry name" value="HAMP"/>
    <property type="match status" value="1"/>
</dbReference>
<dbReference type="InterPro" id="IPR003660">
    <property type="entry name" value="HAMP_dom"/>
</dbReference>
<proteinExistence type="predicted"/>
<keyword evidence="6 7" id="KW-0472">Membrane</keyword>
<feature type="transmembrane region" description="Helical" evidence="7">
    <location>
        <begin position="12"/>
        <end position="32"/>
    </location>
</feature>
<keyword evidence="10" id="KW-1185">Reference proteome</keyword>
<dbReference type="InterPro" id="IPR036890">
    <property type="entry name" value="HATPase_C_sf"/>
</dbReference>
<name>A0A1X7LLZ7_9BACL</name>
<keyword evidence="5 9" id="KW-0418">Kinase</keyword>
<dbReference type="GO" id="GO:0000155">
    <property type="term" value="F:phosphorelay sensor kinase activity"/>
    <property type="evidence" value="ECO:0007669"/>
    <property type="project" value="InterPro"/>
</dbReference>
<comment type="subcellular location">
    <subcellularLocation>
        <location evidence="1">Cell membrane</location>
        <topology evidence="1">Multi-pass membrane protein</topology>
    </subcellularLocation>
</comment>
<dbReference type="Gene3D" id="3.30.565.10">
    <property type="entry name" value="Histidine kinase-like ATPase, C-terminal domain"/>
    <property type="match status" value="1"/>
</dbReference>
<keyword evidence="2" id="KW-1003">Cell membrane</keyword>
<dbReference type="SUPFAM" id="SSF55874">
    <property type="entry name" value="ATPase domain of HSP90 chaperone/DNA topoisomerase II/histidine kinase"/>
    <property type="match status" value="1"/>
</dbReference>
<dbReference type="AlphaFoldDB" id="A0A1X7LLZ7"/>
<dbReference type="PROSITE" id="PS50885">
    <property type="entry name" value="HAMP"/>
    <property type="match status" value="1"/>
</dbReference>
<dbReference type="SMART" id="SM00304">
    <property type="entry name" value="HAMP"/>
    <property type="match status" value="1"/>
</dbReference>
<evidence type="ECO:0000256" key="7">
    <source>
        <dbReference type="SAM" id="Phobius"/>
    </source>
</evidence>
<dbReference type="STRING" id="1852522.SAMN06295960_3753"/>
<dbReference type="OrthoDB" id="9776552at2"/>
<dbReference type="PANTHER" id="PTHR34220:SF7">
    <property type="entry name" value="SENSOR HISTIDINE KINASE YPDA"/>
    <property type="match status" value="1"/>
</dbReference>
<organism evidence="9 10">
    <name type="scientific">Paenibacillus aquistagni</name>
    <dbReference type="NCBI Taxonomy" id="1852522"/>
    <lineage>
        <taxon>Bacteria</taxon>
        <taxon>Bacillati</taxon>
        <taxon>Bacillota</taxon>
        <taxon>Bacilli</taxon>
        <taxon>Bacillales</taxon>
        <taxon>Paenibacillaceae</taxon>
        <taxon>Paenibacillus</taxon>
    </lineage>
</organism>
<keyword evidence="7" id="KW-1133">Transmembrane helix</keyword>
<dbReference type="InterPro" id="IPR050640">
    <property type="entry name" value="Bact_2-comp_sensor_kinase"/>
</dbReference>
<keyword evidence="7" id="KW-0812">Transmembrane</keyword>
<sequence length="546" mass="62099">MKKWSMTIQQRITITVGACFILLLVSISAYLIRETAAKTVPFNRNLTQQIVDARAGEISSWLQQRKGELDALAYLIIHEQMSLEETLSMLDRYRYHKDSIYESFGIIDDKGRLHSTSGHIFSVTHRPYYQRMVQDVRPFVVSNFICSGSNQEEIVVMLYPLQSAADDPFMKYLSAAVPISQLQQMANAIQLYDGKGQLLDGLQDGFFMDGELGLDKEYQDRELFTASIQDTADWVLSLDVERTQLYVGMTSMLKSIAIISMVVGSVLIVMLMVLSSSIVKPIQWLKQDMIKAGEGDRMIRSTLDTRGDEIGTLGQSFNDMLTKLYSTEQEKRSMELRLLHEQLKPHFIYNTLDTIQWTAADYGADEVVELVEALAAYLRLGLGDGDDFVPLHQELLHVENYLIIQRVRYPQIADVRIEYEDELLEERVPRFTLQPLVENAIYHGIKRAGGKLCEIAIWIERTESEVLIYVGNNGHPLEPGRMNALNEALRSSHRREAGIGFGLYNVNRRIQIAYGKSYGLQLQVEQGWTSSIVRIPFSGGEMIPDE</sequence>
<evidence type="ECO:0000256" key="2">
    <source>
        <dbReference type="ARBA" id="ARBA00022475"/>
    </source>
</evidence>
<dbReference type="SUPFAM" id="SSF158472">
    <property type="entry name" value="HAMP domain-like"/>
    <property type="match status" value="1"/>
</dbReference>
<protein>
    <submittedName>
        <fullName evidence="9">Two-component system, sensor histidine kinase YesM</fullName>
    </submittedName>
</protein>
<evidence type="ECO:0000313" key="9">
    <source>
        <dbReference type="EMBL" id="SMG54514.1"/>
    </source>
</evidence>
<dbReference type="RefSeq" id="WP_139829190.1">
    <property type="nucleotide sequence ID" value="NZ_FXAZ01000005.1"/>
</dbReference>
<evidence type="ECO:0000259" key="8">
    <source>
        <dbReference type="PROSITE" id="PS50885"/>
    </source>
</evidence>
<dbReference type="InterPro" id="IPR003594">
    <property type="entry name" value="HATPase_dom"/>
</dbReference>
<gene>
    <name evidence="9" type="ORF">SAMN06295960_3753</name>
</gene>
<dbReference type="EMBL" id="FXAZ01000005">
    <property type="protein sequence ID" value="SMG54514.1"/>
    <property type="molecule type" value="Genomic_DNA"/>
</dbReference>
<dbReference type="Gene3D" id="3.30.450.20">
    <property type="entry name" value="PAS domain"/>
    <property type="match status" value="1"/>
</dbReference>
<evidence type="ECO:0000313" key="10">
    <source>
        <dbReference type="Proteomes" id="UP000193834"/>
    </source>
</evidence>
<evidence type="ECO:0000256" key="3">
    <source>
        <dbReference type="ARBA" id="ARBA00022553"/>
    </source>
</evidence>
<dbReference type="PANTHER" id="PTHR34220">
    <property type="entry name" value="SENSOR HISTIDINE KINASE YPDA"/>
    <property type="match status" value="1"/>
</dbReference>
<reference evidence="9 10" key="1">
    <citation type="submission" date="2017-04" db="EMBL/GenBank/DDBJ databases">
        <authorList>
            <person name="Afonso C.L."/>
            <person name="Miller P.J."/>
            <person name="Scott M.A."/>
            <person name="Spackman E."/>
            <person name="Goraichik I."/>
            <person name="Dimitrov K.M."/>
            <person name="Suarez D.L."/>
            <person name="Swayne D.E."/>
        </authorList>
    </citation>
    <scope>NUCLEOTIDE SEQUENCE [LARGE SCALE GENOMIC DNA]</scope>
    <source>
        <strain evidence="9 10">11</strain>
    </source>
</reference>
<dbReference type="InterPro" id="IPR010559">
    <property type="entry name" value="Sig_transdc_His_kin_internal"/>
</dbReference>
<evidence type="ECO:0000256" key="1">
    <source>
        <dbReference type="ARBA" id="ARBA00004651"/>
    </source>
</evidence>
<dbReference type="Gene3D" id="6.10.340.10">
    <property type="match status" value="1"/>
</dbReference>
<dbReference type="Proteomes" id="UP000193834">
    <property type="component" value="Unassembled WGS sequence"/>
</dbReference>